<reference evidence="2 3" key="1">
    <citation type="submission" date="2018-05" db="EMBL/GenBank/DDBJ databases">
        <title>Complete Genome Sequence of Deinococcus sp. strain 17bor-2.</title>
        <authorList>
            <person name="Srinivasan S."/>
        </authorList>
    </citation>
    <scope>NUCLEOTIDE SEQUENCE [LARGE SCALE GENOMIC DNA]</scope>
    <source>
        <strain evidence="2 3">17bor-2</strain>
    </source>
</reference>
<evidence type="ECO:0000313" key="3">
    <source>
        <dbReference type="Proteomes" id="UP000245368"/>
    </source>
</evidence>
<evidence type="ECO:0000256" key="1">
    <source>
        <dbReference type="SAM" id="Phobius"/>
    </source>
</evidence>
<dbReference type="KEGG" id="dez:DKM44_03520"/>
<keyword evidence="1" id="KW-1133">Transmembrane helix</keyword>
<feature type="transmembrane region" description="Helical" evidence="1">
    <location>
        <begin position="24"/>
        <end position="45"/>
    </location>
</feature>
<sequence length="161" mass="17364">MLGGTMSQLTSNQRNKRHGSMGRGLLWLAIVLSVALLGFVTALAIRNNPLYSDAATNGISKYKFIEFCKDKMTEQLDAFAKQPGGAKIDAAYNARDIVSSVSEGVQPQPAAGATSLPARVPGWSMVSQVKLSREGFASQTVPFACQYEKGKEVQLNLQPQQ</sequence>
<dbReference type="AlphaFoldDB" id="A0A2Z3JB89"/>
<name>A0A2Z3JB89_9DEIO</name>
<keyword evidence="1" id="KW-0472">Membrane</keyword>
<gene>
    <name evidence="2" type="ORF">DKM44_03520</name>
</gene>
<protein>
    <submittedName>
        <fullName evidence="2">Uncharacterized protein</fullName>
    </submittedName>
</protein>
<evidence type="ECO:0000313" key="2">
    <source>
        <dbReference type="EMBL" id="AWN22417.1"/>
    </source>
</evidence>
<proteinExistence type="predicted"/>
<dbReference type="EMBL" id="CP029494">
    <property type="protein sequence ID" value="AWN22417.1"/>
    <property type="molecule type" value="Genomic_DNA"/>
</dbReference>
<organism evidence="2 3">
    <name type="scientific">Deinococcus irradiatisoli</name>
    <dbReference type="NCBI Taxonomy" id="2202254"/>
    <lineage>
        <taxon>Bacteria</taxon>
        <taxon>Thermotogati</taxon>
        <taxon>Deinococcota</taxon>
        <taxon>Deinococci</taxon>
        <taxon>Deinococcales</taxon>
        <taxon>Deinococcaceae</taxon>
        <taxon>Deinococcus</taxon>
    </lineage>
</organism>
<accession>A0A2Z3JB89</accession>
<keyword evidence="1" id="KW-0812">Transmembrane</keyword>
<dbReference type="Proteomes" id="UP000245368">
    <property type="component" value="Chromosome"/>
</dbReference>
<keyword evidence="3" id="KW-1185">Reference proteome</keyword>